<organism evidence="1 2">
    <name type="scientific">Persea americana</name>
    <name type="common">Avocado</name>
    <dbReference type="NCBI Taxonomy" id="3435"/>
    <lineage>
        <taxon>Eukaryota</taxon>
        <taxon>Viridiplantae</taxon>
        <taxon>Streptophyta</taxon>
        <taxon>Embryophyta</taxon>
        <taxon>Tracheophyta</taxon>
        <taxon>Spermatophyta</taxon>
        <taxon>Magnoliopsida</taxon>
        <taxon>Magnoliidae</taxon>
        <taxon>Laurales</taxon>
        <taxon>Lauraceae</taxon>
        <taxon>Persea</taxon>
    </lineage>
</organism>
<sequence>MIDRDGNTILHLLSAKENLEVIKILVKTPGVDVNAENIDGFTPLDVSLEIGNIFPGLGIWRLLKKAGAKGNMIKSSLILIKKIEMLRNNGSRVAEALLVVAILIATVAFQARLNPPGGVWQDSGCHNATVPNAPKSFPTSPGALQCSQPNATLPNATMLYYHSAGQSIMSYMDSSSYNEFSTSNDSMLAYSLLAIQLLLLGYIFKSSFFNLLATPVIFSSFLFMSFTYHASVTFISLEKQDLLSGFLVVISSASWVYLSLVCLLLASAFVLFLRSQLMATSSRNSIPT</sequence>
<keyword evidence="2" id="KW-1185">Reference proteome</keyword>
<protein>
    <submittedName>
        <fullName evidence="1">Uncharacterized protein</fullName>
    </submittedName>
</protein>
<comment type="caution">
    <text evidence="1">The sequence shown here is derived from an EMBL/GenBank/DDBJ whole genome shotgun (WGS) entry which is preliminary data.</text>
</comment>
<reference evidence="1 2" key="1">
    <citation type="journal article" date="2022" name="Hortic Res">
        <title>A haplotype resolved chromosomal level avocado genome allows analysis of novel avocado genes.</title>
        <authorList>
            <person name="Nath O."/>
            <person name="Fletcher S.J."/>
            <person name="Hayward A."/>
            <person name="Shaw L.M."/>
            <person name="Masouleh A.K."/>
            <person name="Furtado A."/>
            <person name="Henry R.J."/>
            <person name="Mitter N."/>
        </authorList>
    </citation>
    <scope>NUCLEOTIDE SEQUENCE [LARGE SCALE GENOMIC DNA]</scope>
    <source>
        <strain evidence="2">cv. Hass</strain>
    </source>
</reference>
<dbReference type="EMBL" id="CM056815">
    <property type="protein sequence ID" value="KAJ8628927.1"/>
    <property type="molecule type" value="Genomic_DNA"/>
</dbReference>
<dbReference type="Proteomes" id="UP001234297">
    <property type="component" value="Chromosome 7"/>
</dbReference>
<gene>
    <name evidence="1" type="ORF">MRB53_022250</name>
</gene>
<accession>A0ACC2L6E2</accession>
<proteinExistence type="predicted"/>
<evidence type="ECO:0000313" key="2">
    <source>
        <dbReference type="Proteomes" id="UP001234297"/>
    </source>
</evidence>
<evidence type="ECO:0000313" key="1">
    <source>
        <dbReference type="EMBL" id="KAJ8628927.1"/>
    </source>
</evidence>
<name>A0ACC2L6E2_PERAE</name>